<evidence type="ECO:0000256" key="1">
    <source>
        <dbReference type="SAM" id="MobiDB-lite"/>
    </source>
</evidence>
<keyword evidence="2" id="KW-0812">Transmembrane</keyword>
<evidence type="ECO:0000313" key="4">
    <source>
        <dbReference type="Proteomes" id="UP000030754"/>
    </source>
</evidence>
<sequence length="174" mass="19070">MQGSSGAADQQQLQQQQEVLRPQQPQQQQGPKQQQQQQQQDTGCPARWAVLLTVLEVFPAHFSIGAYVDLLTSQLGRRVYLSQSCHEVLASFFCLLSCAAVSRVAAARPEQRRNLLLLLALCSSLPMFAAVFTHSARAYLACKVIAALLGGKPLTGSFVVRPHFVQTLNPNSKP</sequence>
<evidence type="ECO:0000256" key="2">
    <source>
        <dbReference type="SAM" id="Phobius"/>
    </source>
</evidence>
<dbReference type="RefSeq" id="XP_013435461.1">
    <property type="nucleotide sequence ID" value="XM_013580007.1"/>
</dbReference>
<protein>
    <submittedName>
        <fullName evidence="3">Uncharacterized protein</fullName>
    </submittedName>
</protein>
<gene>
    <name evidence="3" type="ORF">ENH_00029080</name>
</gene>
<evidence type="ECO:0000313" key="3">
    <source>
        <dbReference type="EMBL" id="CDJ66994.1"/>
    </source>
</evidence>
<dbReference type="EMBL" id="HG723967">
    <property type="protein sequence ID" value="CDJ66994.1"/>
    <property type="molecule type" value="Genomic_DNA"/>
</dbReference>
<dbReference type="OrthoDB" id="348552at2759"/>
<dbReference type="VEuPathDB" id="ToxoDB:ENH_00029080"/>
<name>U6MWX2_9EIME</name>
<accession>U6MWX2</accession>
<dbReference type="Proteomes" id="UP000030754">
    <property type="component" value="Unassembled WGS sequence"/>
</dbReference>
<keyword evidence="2" id="KW-1133">Transmembrane helix</keyword>
<feature type="region of interest" description="Disordered" evidence="1">
    <location>
        <begin position="1"/>
        <end position="38"/>
    </location>
</feature>
<proteinExistence type="predicted"/>
<feature type="transmembrane region" description="Helical" evidence="2">
    <location>
        <begin position="115"/>
        <end position="133"/>
    </location>
</feature>
<keyword evidence="4" id="KW-1185">Reference proteome</keyword>
<organism evidence="3 4">
    <name type="scientific">Eimeria necatrix</name>
    <dbReference type="NCBI Taxonomy" id="51315"/>
    <lineage>
        <taxon>Eukaryota</taxon>
        <taxon>Sar</taxon>
        <taxon>Alveolata</taxon>
        <taxon>Apicomplexa</taxon>
        <taxon>Conoidasida</taxon>
        <taxon>Coccidia</taxon>
        <taxon>Eucoccidiorida</taxon>
        <taxon>Eimeriorina</taxon>
        <taxon>Eimeriidae</taxon>
        <taxon>Eimeria</taxon>
    </lineage>
</organism>
<reference evidence="3" key="2">
    <citation type="submission" date="2013-10" db="EMBL/GenBank/DDBJ databases">
        <authorList>
            <person name="Aslett M."/>
        </authorList>
    </citation>
    <scope>NUCLEOTIDE SEQUENCE [LARGE SCALE GENOMIC DNA]</scope>
    <source>
        <strain evidence="3">Houghton</strain>
    </source>
</reference>
<reference evidence="3" key="1">
    <citation type="submission" date="2013-10" db="EMBL/GenBank/DDBJ databases">
        <title>Genomic analysis of the causative agents of coccidiosis in chickens.</title>
        <authorList>
            <person name="Reid A.J."/>
            <person name="Blake D."/>
            <person name="Billington K."/>
            <person name="Browne H."/>
            <person name="Dunn M."/>
            <person name="Hung S."/>
            <person name="Kawahara F."/>
            <person name="Miranda-Saavedra D."/>
            <person name="Mourier T."/>
            <person name="Nagra H."/>
            <person name="Otto T.D."/>
            <person name="Rawlings N."/>
            <person name="Sanchez A."/>
            <person name="Sanders M."/>
            <person name="Subramaniam C."/>
            <person name="Tay Y."/>
            <person name="Dear P."/>
            <person name="Doerig C."/>
            <person name="Gruber A."/>
            <person name="Parkinson J."/>
            <person name="Shirley M."/>
            <person name="Wan K.L."/>
            <person name="Berriman M."/>
            <person name="Tomley F."/>
            <person name="Pain A."/>
        </authorList>
    </citation>
    <scope>NUCLEOTIDE SEQUENCE [LARGE SCALE GENOMIC DNA]</scope>
    <source>
        <strain evidence="3">Houghton</strain>
    </source>
</reference>
<feature type="compositionally biased region" description="Low complexity" evidence="1">
    <location>
        <begin position="10"/>
        <end position="38"/>
    </location>
</feature>
<feature type="transmembrane region" description="Helical" evidence="2">
    <location>
        <begin position="48"/>
        <end position="68"/>
    </location>
</feature>
<feature type="transmembrane region" description="Helical" evidence="2">
    <location>
        <begin position="88"/>
        <end position="106"/>
    </location>
</feature>
<dbReference type="GeneID" id="25473073"/>
<dbReference type="AlphaFoldDB" id="U6MWX2"/>
<keyword evidence="2" id="KW-0472">Membrane</keyword>